<evidence type="ECO:0000256" key="10">
    <source>
        <dbReference type="ARBA" id="ARBA00022692"/>
    </source>
</evidence>
<dbReference type="OrthoDB" id="5612767at2"/>
<protein>
    <recommendedName>
        <fullName evidence="4 16">Succinate dehydrogenase hydrophobic membrane anchor subunit</fullName>
    </recommendedName>
</protein>
<dbReference type="EMBL" id="CP042382">
    <property type="protein sequence ID" value="QEA39397.1"/>
    <property type="molecule type" value="Genomic_DNA"/>
</dbReference>
<evidence type="ECO:0000256" key="4">
    <source>
        <dbReference type="ARBA" id="ARBA00019425"/>
    </source>
</evidence>
<sequence length="115" mass="13065">MVTNVTNFSRSGVSDWLIQRVSAVVLALYTLFMVGYLLLHPHLDYFTWNGLFSQLWMRLFSLLAFISLAAHAWVGMWTVCTDYLHATGIRVAVQAVIILAIFVFLVWGIQVLWGA</sequence>
<evidence type="ECO:0000256" key="17">
    <source>
        <dbReference type="PIRSR" id="PIRSR000169-1"/>
    </source>
</evidence>
<accession>A0A5B8STY0</accession>
<dbReference type="RefSeq" id="WP_147184449.1">
    <property type="nucleotide sequence ID" value="NZ_CP042382.1"/>
</dbReference>
<dbReference type="GO" id="GO:0009055">
    <property type="term" value="F:electron transfer activity"/>
    <property type="evidence" value="ECO:0007669"/>
    <property type="project" value="TreeGrafter"/>
</dbReference>
<comment type="pathway">
    <text evidence="3 16">Carbohydrate metabolism; tricarboxylic acid cycle.</text>
</comment>
<evidence type="ECO:0000313" key="20">
    <source>
        <dbReference type="EMBL" id="QEA39397.1"/>
    </source>
</evidence>
<gene>
    <name evidence="20" type="primary">sdhD</name>
    <name evidence="20" type="ORF">FGL86_10130</name>
</gene>
<evidence type="ECO:0000256" key="8">
    <source>
        <dbReference type="ARBA" id="ARBA00022532"/>
    </source>
</evidence>
<evidence type="ECO:0000256" key="5">
    <source>
        <dbReference type="ARBA" id="ARBA00022448"/>
    </source>
</evidence>
<feature type="transmembrane region" description="Helical" evidence="19">
    <location>
        <begin position="59"/>
        <end position="79"/>
    </location>
</feature>
<dbReference type="GO" id="GO:0020037">
    <property type="term" value="F:heme binding"/>
    <property type="evidence" value="ECO:0007669"/>
    <property type="project" value="InterPro"/>
</dbReference>
<evidence type="ECO:0000256" key="15">
    <source>
        <dbReference type="ARBA" id="ARBA00023136"/>
    </source>
</evidence>
<dbReference type="GO" id="GO:0017004">
    <property type="term" value="P:cytochrome complex assembly"/>
    <property type="evidence" value="ECO:0007669"/>
    <property type="project" value="TreeGrafter"/>
</dbReference>
<dbReference type="PANTHER" id="PTHR38689:SF1">
    <property type="entry name" value="SUCCINATE DEHYDROGENASE HYDROPHOBIC MEMBRANE ANCHOR SUBUNIT"/>
    <property type="match status" value="1"/>
</dbReference>
<dbReference type="KEGG" id="paur:FGL86_10130"/>
<dbReference type="CDD" id="cd03494">
    <property type="entry name" value="SQR_TypeC_SdhD"/>
    <property type="match status" value="1"/>
</dbReference>
<keyword evidence="9 18" id="KW-0349">Heme</keyword>
<dbReference type="InterPro" id="IPR000701">
    <property type="entry name" value="SuccDH_FuR_B_TM-su"/>
</dbReference>
<dbReference type="Gene3D" id="1.20.1300.10">
    <property type="entry name" value="Fumarate reductase/succinate dehydrogenase, transmembrane subunit"/>
    <property type="match status" value="1"/>
</dbReference>
<evidence type="ECO:0000256" key="12">
    <source>
        <dbReference type="ARBA" id="ARBA00022982"/>
    </source>
</evidence>
<keyword evidence="13 19" id="KW-1133">Transmembrane helix</keyword>
<feature type="transmembrane region" description="Helical" evidence="19">
    <location>
        <begin position="21"/>
        <end position="39"/>
    </location>
</feature>
<feature type="binding site" description="axial binding residue" evidence="18">
    <location>
        <position position="71"/>
    </location>
    <ligand>
        <name>heme</name>
        <dbReference type="ChEBI" id="CHEBI:30413"/>
        <note>ligand shared with second transmembrane subunit</note>
    </ligand>
    <ligandPart>
        <name>Fe</name>
        <dbReference type="ChEBI" id="CHEBI:18248"/>
    </ligandPart>
</feature>
<comment type="function">
    <text evidence="1 16">Membrane-anchoring subunit of succinate dehydrogenase (SDH).</text>
</comment>
<organism evidence="20 21">
    <name type="scientific">Pistricoccus aurantiacus</name>
    <dbReference type="NCBI Taxonomy" id="1883414"/>
    <lineage>
        <taxon>Bacteria</taxon>
        <taxon>Pseudomonadati</taxon>
        <taxon>Pseudomonadota</taxon>
        <taxon>Gammaproteobacteria</taxon>
        <taxon>Oceanospirillales</taxon>
        <taxon>Halomonadaceae</taxon>
        <taxon>Pistricoccus</taxon>
    </lineage>
</organism>
<keyword evidence="12 16" id="KW-0249">Electron transport</keyword>
<evidence type="ECO:0000256" key="11">
    <source>
        <dbReference type="ARBA" id="ARBA00022723"/>
    </source>
</evidence>
<keyword evidence="8 16" id="KW-0816">Tricarboxylic acid cycle</keyword>
<dbReference type="GO" id="GO:0005886">
    <property type="term" value="C:plasma membrane"/>
    <property type="evidence" value="ECO:0007669"/>
    <property type="project" value="UniProtKB-SubCell"/>
</dbReference>
<evidence type="ECO:0000256" key="14">
    <source>
        <dbReference type="ARBA" id="ARBA00023004"/>
    </source>
</evidence>
<evidence type="ECO:0000256" key="7">
    <source>
        <dbReference type="ARBA" id="ARBA00022519"/>
    </source>
</evidence>
<evidence type="ECO:0000256" key="13">
    <source>
        <dbReference type="ARBA" id="ARBA00022989"/>
    </source>
</evidence>
<keyword evidence="11 18" id="KW-0479">Metal-binding</keyword>
<dbReference type="Pfam" id="PF01127">
    <property type="entry name" value="Sdh_cyt"/>
    <property type="match status" value="1"/>
</dbReference>
<keyword evidence="14 18" id="KW-0408">Iron</keyword>
<keyword evidence="10 19" id="KW-0812">Transmembrane</keyword>
<name>A0A5B8STY0_9GAMM</name>
<evidence type="ECO:0000256" key="3">
    <source>
        <dbReference type="ARBA" id="ARBA00005163"/>
    </source>
</evidence>
<keyword evidence="7 16" id="KW-0997">Cell inner membrane</keyword>
<keyword evidence="21" id="KW-1185">Reference proteome</keyword>
<feature type="transmembrane region" description="Helical" evidence="19">
    <location>
        <begin position="91"/>
        <end position="113"/>
    </location>
</feature>
<dbReference type="PANTHER" id="PTHR38689">
    <property type="entry name" value="SUCCINATE DEHYDROGENASE HYDROPHOBIC MEMBRANE ANCHOR SUBUNIT"/>
    <property type="match status" value="1"/>
</dbReference>
<dbReference type="InterPro" id="IPR034804">
    <property type="entry name" value="SQR/QFR_C/D"/>
</dbReference>
<evidence type="ECO:0000256" key="1">
    <source>
        <dbReference type="ARBA" id="ARBA00004050"/>
    </source>
</evidence>
<evidence type="ECO:0000256" key="18">
    <source>
        <dbReference type="PIRSR" id="PIRSR000169-2"/>
    </source>
</evidence>
<dbReference type="Proteomes" id="UP000321272">
    <property type="component" value="Chromosome"/>
</dbReference>
<keyword evidence="15 16" id="KW-0472">Membrane</keyword>
<evidence type="ECO:0000313" key="21">
    <source>
        <dbReference type="Proteomes" id="UP000321272"/>
    </source>
</evidence>
<dbReference type="PIRSF" id="PIRSF000169">
    <property type="entry name" value="SDH_D"/>
    <property type="match status" value="1"/>
</dbReference>
<dbReference type="InterPro" id="IPR014312">
    <property type="entry name" value="Succ_DH_anchor"/>
</dbReference>
<keyword evidence="5 16" id="KW-0813">Transport</keyword>
<evidence type="ECO:0000256" key="9">
    <source>
        <dbReference type="ARBA" id="ARBA00022617"/>
    </source>
</evidence>
<dbReference type="NCBIfam" id="TIGR02968">
    <property type="entry name" value="succ_dehyd_anc"/>
    <property type="match status" value="1"/>
</dbReference>
<dbReference type="GO" id="GO:0046872">
    <property type="term" value="F:metal ion binding"/>
    <property type="evidence" value="ECO:0007669"/>
    <property type="project" value="UniProtKB-KW"/>
</dbReference>
<feature type="binding site" evidence="17">
    <location>
        <position position="83"/>
    </location>
    <ligand>
        <name>a ubiquinone</name>
        <dbReference type="ChEBI" id="CHEBI:16389"/>
    </ligand>
</feature>
<dbReference type="SUPFAM" id="SSF81343">
    <property type="entry name" value="Fumarate reductase respiratory complex transmembrane subunits"/>
    <property type="match status" value="1"/>
</dbReference>
<proteinExistence type="predicted"/>
<evidence type="ECO:0000256" key="16">
    <source>
        <dbReference type="PIRNR" id="PIRNR000169"/>
    </source>
</evidence>
<keyword evidence="6 16" id="KW-1003">Cell membrane</keyword>
<evidence type="ECO:0000256" key="19">
    <source>
        <dbReference type="SAM" id="Phobius"/>
    </source>
</evidence>
<dbReference type="AlphaFoldDB" id="A0A5B8STY0"/>
<evidence type="ECO:0000256" key="6">
    <source>
        <dbReference type="ARBA" id="ARBA00022475"/>
    </source>
</evidence>
<evidence type="ECO:0000256" key="2">
    <source>
        <dbReference type="ARBA" id="ARBA00004429"/>
    </source>
</evidence>
<dbReference type="GO" id="GO:0006099">
    <property type="term" value="P:tricarboxylic acid cycle"/>
    <property type="evidence" value="ECO:0007669"/>
    <property type="project" value="UniProtKB-UniRule"/>
</dbReference>
<comment type="cofactor">
    <cofactor evidence="18">
        <name>heme</name>
        <dbReference type="ChEBI" id="CHEBI:30413"/>
    </cofactor>
    <text evidence="18">The heme is bound between the two transmembrane subunits.</text>
</comment>
<dbReference type="UniPathway" id="UPA00223"/>
<reference evidence="20 21" key="1">
    <citation type="submission" date="2019-06" db="EMBL/GenBank/DDBJ databases">
        <title>Genome analyses of bacteria isolated from kimchi.</title>
        <authorList>
            <person name="Lee S."/>
            <person name="Ahn S."/>
            <person name="Roh S."/>
        </authorList>
    </citation>
    <scope>NUCLEOTIDE SEQUENCE [LARGE SCALE GENOMIC DNA]</scope>
    <source>
        <strain evidence="20 21">CBA4606</strain>
    </source>
</reference>
<comment type="subcellular location">
    <subcellularLocation>
        <location evidence="2 16">Cell inner membrane</location>
        <topology evidence="2 16">Multi-pass membrane protein</topology>
    </subcellularLocation>
</comment>